<evidence type="ECO:0000256" key="1">
    <source>
        <dbReference type="SAM" id="MobiDB-lite"/>
    </source>
</evidence>
<proteinExistence type="predicted"/>
<dbReference type="EMBL" id="BMAT01004080">
    <property type="protein sequence ID" value="GFR67863.1"/>
    <property type="molecule type" value="Genomic_DNA"/>
</dbReference>
<dbReference type="AlphaFoldDB" id="A0AAV4F5A1"/>
<keyword evidence="3" id="KW-1185">Reference proteome</keyword>
<evidence type="ECO:0000313" key="2">
    <source>
        <dbReference type="EMBL" id="GFR67863.1"/>
    </source>
</evidence>
<gene>
    <name evidence="2" type="ORF">ElyMa_002009500</name>
</gene>
<sequence length="106" mass="12332">MTPGVELYTSHSHSAIHYNRHWCLVDTRVWKPLLQLSVNIVVQKDDHKLKPSNIRDERKNVNEVEIEPAPFTGNHCAIHFHNKRTFQTEDRSPRSLTRALSLRGNP</sequence>
<organism evidence="2 3">
    <name type="scientific">Elysia marginata</name>
    <dbReference type="NCBI Taxonomy" id="1093978"/>
    <lineage>
        <taxon>Eukaryota</taxon>
        <taxon>Metazoa</taxon>
        <taxon>Spiralia</taxon>
        <taxon>Lophotrochozoa</taxon>
        <taxon>Mollusca</taxon>
        <taxon>Gastropoda</taxon>
        <taxon>Heterobranchia</taxon>
        <taxon>Euthyneura</taxon>
        <taxon>Panpulmonata</taxon>
        <taxon>Sacoglossa</taxon>
        <taxon>Placobranchoidea</taxon>
        <taxon>Plakobranchidae</taxon>
        <taxon>Elysia</taxon>
    </lineage>
</organism>
<name>A0AAV4F5A1_9GAST</name>
<evidence type="ECO:0000313" key="3">
    <source>
        <dbReference type="Proteomes" id="UP000762676"/>
    </source>
</evidence>
<protein>
    <submittedName>
        <fullName evidence="2">Uncharacterized protein</fullName>
    </submittedName>
</protein>
<feature type="region of interest" description="Disordered" evidence="1">
    <location>
        <begin position="86"/>
        <end position="106"/>
    </location>
</feature>
<accession>A0AAV4F5A1</accession>
<comment type="caution">
    <text evidence="2">The sequence shown here is derived from an EMBL/GenBank/DDBJ whole genome shotgun (WGS) entry which is preliminary data.</text>
</comment>
<reference evidence="2 3" key="1">
    <citation type="journal article" date="2021" name="Elife">
        <title>Chloroplast acquisition without the gene transfer in kleptoplastic sea slugs, Plakobranchus ocellatus.</title>
        <authorList>
            <person name="Maeda T."/>
            <person name="Takahashi S."/>
            <person name="Yoshida T."/>
            <person name="Shimamura S."/>
            <person name="Takaki Y."/>
            <person name="Nagai Y."/>
            <person name="Toyoda A."/>
            <person name="Suzuki Y."/>
            <person name="Arimoto A."/>
            <person name="Ishii H."/>
            <person name="Satoh N."/>
            <person name="Nishiyama T."/>
            <person name="Hasebe M."/>
            <person name="Maruyama T."/>
            <person name="Minagawa J."/>
            <person name="Obokata J."/>
            <person name="Shigenobu S."/>
        </authorList>
    </citation>
    <scope>NUCLEOTIDE SEQUENCE [LARGE SCALE GENOMIC DNA]</scope>
</reference>
<dbReference type="Proteomes" id="UP000762676">
    <property type="component" value="Unassembled WGS sequence"/>
</dbReference>